<dbReference type="AlphaFoldDB" id="A0A9Q0M523"/>
<gene>
    <name evidence="5" type="ORF">RDWZM_009284</name>
</gene>
<dbReference type="EMBL" id="JAPWDV010000003">
    <property type="protein sequence ID" value="KAJ6218127.1"/>
    <property type="molecule type" value="Genomic_DNA"/>
</dbReference>
<evidence type="ECO:0000256" key="4">
    <source>
        <dbReference type="ARBA" id="ARBA00023242"/>
    </source>
</evidence>
<comment type="subcellular location">
    <subcellularLocation>
        <location evidence="1">Nucleus</location>
    </subcellularLocation>
</comment>
<dbReference type="GO" id="GO:0016593">
    <property type="term" value="C:Cdc73/Paf1 complex"/>
    <property type="evidence" value="ECO:0007669"/>
    <property type="project" value="InterPro"/>
</dbReference>
<evidence type="ECO:0000256" key="3">
    <source>
        <dbReference type="ARBA" id="ARBA00020462"/>
    </source>
</evidence>
<dbReference type="GO" id="GO:0006368">
    <property type="term" value="P:transcription elongation by RNA polymerase II"/>
    <property type="evidence" value="ECO:0007669"/>
    <property type="project" value="InterPro"/>
</dbReference>
<name>A0A9Q0M523_BLOTA</name>
<dbReference type="PANTHER" id="PTHR23188:SF12">
    <property type="entry name" value="RNA POLYMERASE II-ASSOCIATED FACTOR 1 HOMOLOG"/>
    <property type="match status" value="1"/>
</dbReference>
<evidence type="ECO:0000313" key="5">
    <source>
        <dbReference type="EMBL" id="KAJ6218127.1"/>
    </source>
</evidence>
<protein>
    <recommendedName>
        <fullName evidence="3">RNA polymerase II-associated factor 1 homolog</fullName>
    </recommendedName>
</protein>
<dbReference type="PANTHER" id="PTHR23188">
    <property type="entry name" value="RNA POLYMERASE II-ASSOCIATED FACTOR 1 HOMOLOG"/>
    <property type="match status" value="1"/>
</dbReference>
<dbReference type="Proteomes" id="UP001142055">
    <property type="component" value="Chromosome 3"/>
</dbReference>
<dbReference type="GO" id="GO:0003682">
    <property type="term" value="F:chromatin binding"/>
    <property type="evidence" value="ECO:0007669"/>
    <property type="project" value="TreeGrafter"/>
</dbReference>
<keyword evidence="4" id="KW-0539">Nucleus</keyword>
<accession>A0A9Q0M523</accession>
<evidence type="ECO:0000256" key="2">
    <source>
        <dbReference type="ARBA" id="ARBA00007560"/>
    </source>
</evidence>
<keyword evidence="6" id="KW-1185">Reference proteome</keyword>
<proteinExistence type="inferred from homology"/>
<comment type="caution">
    <text evidence="5">The sequence shown here is derived from an EMBL/GenBank/DDBJ whole genome shotgun (WGS) entry which is preliminary data.</text>
</comment>
<dbReference type="Pfam" id="PF03985">
    <property type="entry name" value="Paf1"/>
    <property type="match status" value="1"/>
</dbReference>
<evidence type="ECO:0000256" key="1">
    <source>
        <dbReference type="ARBA" id="ARBA00004123"/>
    </source>
</evidence>
<dbReference type="OMA" id="YQADPMS"/>
<dbReference type="InterPro" id="IPR007133">
    <property type="entry name" value="RNA_pol_II-assoc_Paf1"/>
</dbReference>
<comment type="similarity">
    <text evidence="2">Belongs to the PAF1 family.</text>
</comment>
<sequence length="369" mass="43360">MEKQQEQQKNPSYKIDLICPIKYGNSLPEIPFDPKLLESKFDIKRFSNYMLSSLENSYCYDLWFETDCGISVNLIDLEQQEQTEYNTTLHEDDLLLLEDESEDSSIDSKRTICHNRVVPWLKKTEYISSEVNHYGEGSGMKVETKVGFNLWKKMKPGDNQIPDRENQIASINKTFELAKKPIVSHPVKSELKPVDILPLFPDFDCWKYPFASIQFDSTPMVTDKESSQAMIRGMIDETDQQFVGYFLPNNETLRKLSNENPEEGVEYEYLLNNEFNWNFKNIQSETKKGEHYFFIWRNDSIYYNELATRVRLTKRRLVRKKGPLLTSKLIVKHRPMNEQELNIQKERLAELEPPVGTTETDEVNDYELI</sequence>
<evidence type="ECO:0000313" key="6">
    <source>
        <dbReference type="Proteomes" id="UP001142055"/>
    </source>
</evidence>
<organism evidence="5 6">
    <name type="scientific">Blomia tropicalis</name>
    <name type="common">Mite</name>
    <dbReference type="NCBI Taxonomy" id="40697"/>
    <lineage>
        <taxon>Eukaryota</taxon>
        <taxon>Metazoa</taxon>
        <taxon>Ecdysozoa</taxon>
        <taxon>Arthropoda</taxon>
        <taxon>Chelicerata</taxon>
        <taxon>Arachnida</taxon>
        <taxon>Acari</taxon>
        <taxon>Acariformes</taxon>
        <taxon>Sarcoptiformes</taxon>
        <taxon>Astigmata</taxon>
        <taxon>Glycyphagoidea</taxon>
        <taxon>Echimyopodidae</taxon>
        <taxon>Blomia</taxon>
    </lineage>
</organism>
<dbReference type="GO" id="GO:0000993">
    <property type="term" value="F:RNA polymerase II complex binding"/>
    <property type="evidence" value="ECO:0007669"/>
    <property type="project" value="TreeGrafter"/>
</dbReference>
<reference evidence="5" key="1">
    <citation type="submission" date="2022-12" db="EMBL/GenBank/DDBJ databases">
        <title>Genome assemblies of Blomia tropicalis.</title>
        <authorList>
            <person name="Cui Y."/>
        </authorList>
    </citation>
    <scope>NUCLEOTIDE SEQUENCE</scope>
    <source>
        <tissue evidence="5">Adult mites</tissue>
    </source>
</reference>